<dbReference type="Gene3D" id="1.10.3420.10">
    <property type="entry name" value="putative ntp pyrophosphohydrolase like domain"/>
    <property type="match status" value="1"/>
</dbReference>
<accession>A0A0B5A4D0</accession>
<evidence type="ECO:0000313" key="2">
    <source>
        <dbReference type="Proteomes" id="UP000031727"/>
    </source>
</evidence>
<protein>
    <recommendedName>
        <fullName evidence="3">Phosphoribosyl-ATP pyrophosphohydrolase</fullName>
    </recommendedName>
</protein>
<evidence type="ECO:0008006" key="3">
    <source>
        <dbReference type="Google" id="ProtNLM"/>
    </source>
</evidence>
<name>A0A0B5A4D0_9CAUD</name>
<reference evidence="1 2" key="1">
    <citation type="submission" date="2014-11" db="EMBL/GenBank/DDBJ databases">
        <title>Characterization and genome comparisons of three Achromobacter phages of the Siphoviridae family.</title>
        <authorList>
            <person name="Dreiseikelmann B."/>
            <person name="Bunk B."/>
            <person name="Rohde M."/>
            <person name="Wittmann J."/>
        </authorList>
    </citation>
    <scope>NUCLEOTIDE SEQUENCE [LARGE SCALE GENOMIC DNA]</scope>
</reference>
<dbReference type="RefSeq" id="YP_009196243.1">
    <property type="nucleotide sequence ID" value="NC_028768.1"/>
</dbReference>
<dbReference type="OrthoDB" id="14595at10239"/>
<dbReference type="EMBL" id="KP202969">
    <property type="protein sequence ID" value="AJD82824.1"/>
    <property type="molecule type" value="Genomic_DNA"/>
</dbReference>
<dbReference type="InterPro" id="IPR023292">
    <property type="entry name" value="NTP_PyroPHydrolase-like_dom_sf"/>
</dbReference>
<proteinExistence type="predicted"/>
<organism evidence="1 2">
    <name type="scientific">Achromobacter phage JWX</name>
    <dbReference type="NCBI Taxonomy" id="1589746"/>
    <lineage>
        <taxon>Viruses</taxon>
        <taxon>Duplodnaviria</taxon>
        <taxon>Heunggongvirae</taxon>
        <taxon>Uroviricota</taxon>
        <taxon>Caudoviricetes</taxon>
        <taxon>Steinhofvirus</taxon>
        <taxon>Steinhofvirus JWX</taxon>
    </lineage>
</organism>
<dbReference type="InterPro" id="IPR033653">
    <property type="entry name" value="NTP-PPase_DR2231-like"/>
</dbReference>
<evidence type="ECO:0000313" key="1">
    <source>
        <dbReference type="EMBL" id="AJD82824.1"/>
    </source>
</evidence>
<keyword evidence="2" id="KW-1185">Reference proteome</keyword>
<sequence length="147" mass="16543">MEKTIANWFRASTPQPQPQNLSTQLGCHFEEVAEMLDTLNGHSEYAQYVLSNALNALEVLSNYCKENAGMITLEEGMRAEFLDAICDQVVTGMGCAVLHNMDPHFALIEVNRSNWSKFVNGQPVRDPNTQKIMKGPDYFKPDLSKFV</sequence>
<gene>
    <name evidence="1" type="ORF">JWX_00059</name>
</gene>
<dbReference type="GeneID" id="26623468"/>
<dbReference type="KEGG" id="vg:26623468"/>
<dbReference type="CDD" id="cd11530">
    <property type="entry name" value="NTP-PPase_DR2231_like"/>
    <property type="match status" value="1"/>
</dbReference>
<dbReference type="Proteomes" id="UP000031727">
    <property type="component" value="Segment"/>
</dbReference>